<name>A0ABS1CY58_9PROT</name>
<evidence type="ECO:0000313" key="3">
    <source>
        <dbReference type="Proteomes" id="UP000697995"/>
    </source>
</evidence>
<reference evidence="2 3" key="1">
    <citation type="journal article" date="2020" name="Microorganisms">
        <title>Osmotic Adaptation and Compatible Solute Biosynthesis of Phototrophic Bacteria as Revealed from Genome Analyses.</title>
        <authorList>
            <person name="Imhoff J.F."/>
            <person name="Rahn T."/>
            <person name="Kunzel S."/>
            <person name="Keller A."/>
            <person name="Neulinger S.C."/>
        </authorList>
    </citation>
    <scope>NUCLEOTIDE SEQUENCE [LARGE SCALE GENOMIC DNA]</scope>
    <source>
        <strain evidence="2 3">DSM 15382</strain>
    </source>
</reference>
<comment type="caution">
    <text evidence="2">The sequence shown here is derived from an EMBL/GenBank/DDBJ whole genome shotgun (WGS) entry which is preliminary data.</text>
</comment>
<accession>A0ABS1CY58</accession>
<dbReference type="Proteomes" id="UP000697995">
    <property type="component" value="Unassembled WGS sequence"/>
</dbReference>
<gene>
    <name evidence="2" type="ORF">CKO45_12005</name>
</gene>
<evidence type="ECO:0000259" key="1">
    <source>
        <dbReference type="Pfam" id="PF01575"/>
    </source>
</evidence>
<proteinExistence type="predicted"/>
<dbReference type="EMBL" id="NRSG01000075">
    <property type="protein sequence ID" value="MBK1658957.1"/>
    <property type="molecule type" value="Genomic_DNA"/>
</dbReference>
<dbReference type="Gene3D" id="3.10.129.10">
    <property type="entry name" value="Hotdog Thioesterase"/>
    <property type="match status" value="1"/>
</dbReference>
<dbReference type="Pfam" id="PF01575">
    <property type="entry name" value="MaoC_dehydratas"/>
    <property type="match status" value="1"/>
</dbReference>
<dbReference type="SUPFAM" id="SSF54637">
    <property type="entry name" value="Thioesterase/thiol ester dehydrase-isomerase"/>
    <property type="match status" value="1"/>
</dbReference>
<dbReference type="InterPro" id="IPR002539">
    <property type="entry name" value="MaoC-like_dom"/>
</dbReference>
<protein>
    <recommendedName>
        <fullName evidence="1">MaoC-like domain-containing protein</fullName>
    </recommendedName>
</protein>
<sequence length="160" mass="17606">MPPRRQAAGRPSMPTPLRSFDDLAVGQEFDFGQFRMELAEILDFAHRYDPQPFHVDEAAARASPFGGIIASGLHTQATAFGHIIRTGWVKDVSLGGTEQTVRWPAPVRPGDEIALTARIEALHPSRSKPDRGVAKVVYTGRRVADGVVVLEILGTHFLRR</sequence>
<dbReference type="InterPro" id="IPR029069">
    <property type="entry name" value="HotDog_dom_sf"/>
</dbReference>
<evidence type="ECO:0000313" key="2">
    <source>
        <dbReference type="EMBL" id="MBK1658957.1"/>
    </source>
</evidence>
<feature type="domain" description="MaoC-like" evidence="1">
    <location>
        <begin position="25"/>
        <end position="124"/>
    </location>
</feature>
<organism evidence="2 3">
    <name type="scientific">Paracraurococcus ruber</name>
    <dbReference type="NCBI Taxonomy" id="77675"/>
    <lineage>
        <taxon>Bacteria</taxon>
        <taxon>Pseudomonadati</taxon>
        <taxon>Pseudomonadota</taxon>
        <taxon>Alphaproteobacteria</taxon>
        <taxon>Acetobacterales</taxon>
        <taxon>Roseomonadaceae</taxon>
        <taxon>Paracraurococcus</taxon>
    </lineage>
</organism>
<keyword evidence="3" id="KW-1185">Reference proteome</keyword>